<dbReference type="InterPro" id="IPR032508">
    <property type="entry name" value="FecR_C"/>
</dbReference>
<organism evidence="4 5">
    <name type="scientific">Butyricimonas hominis</name>
    <dbReference type="NCBI Taxonomy" id="2763032"/>
    <lineage>
        <taxon>Bacteria</taxon>
        <taxon>Pseudomonadati</taxon>
        <taxon>Bacteroidota</taxon>
        <taxon>Bacteroidia</taxon>
        <taxon>Bacteroidales</taxon>
        <taxon>Odoribacteraceae</taxon>
        <taxon>Butyricimonas</taxon>
    </lineage>
</organism>
<keyword evidence="1" id="KW-0472">Membrane</keyword>
<dbReference type="EMBL" id="JACOOH010000004">
    <property type="protein sequence ID" value="MBC5621308.1"/>
    <property type="molecule type" value="Genomic_DNA"/>
</dbReference>
<dbReference type="PIRSF" id="PIRSF018266">
    <property type="entry name" value="FecR"/>
    <property type="match status" value="1"/>
</dbReference>
<evidence type="ECO:0000259" key="2">
    <source>
        <dbReference type="Pfam" id="PF04773"/>
    </source>
</evidence>
<accession>A0ABR7D049</accession>
<dbReference type="Gene3D" id="2.60.120.1440">
    <property type="match status" value="1"/>
</dbReference>
<evidence type="ECO:0000256" key="1">
    <source>
        <dbReference type="SAM" id="Phobius"/>
    </source>
</evidence>
<reference evidence="4 5" key="1">
    <citation type="submission" date="2020-08" db="EMBL/GenBank/DDBJ databases">
        <title>Genome public.</title>
        <authorList>
            <person name="Liu C."/>
            <person name="Sun Q."/>
        </authorList>
    </citation>
    <scope>NUCLEOTIDE SEQUENCE [LARGE SCALE GENOMIC DNA]</scope>
    <source>
        <strain evidence="4 5">NSJ-56</strain>
    </source>
</reference>
<feature type="domain" description="FecR protein" evidence="2">
    <location>
        <begin position="170"/>
        <end position="263"/>
    </location>
</feature>
<protein>
    <submittedName>
        <fullName evidence="4">DUF4974 domain-containing protein</fullName>
    </submittedName>
</protein>
<gene>
    <name evidence="4" type="ORF">H8S64_09375</name>
</gene>
<dbReference type="PANTHER" id="PTHR30273">
    <property type="entry name" value="PERIPLASMIC SIGNAL SENSOR AND SIGMA FACTOR ACTIVATOR FECR-RELATED"/>
    <property type="match status" value="1"/>
</dbReference>
<dbReference type="InterPro" id="IPR012373">
    <property type="entry name" value="Ferrdict_sens_TM"/>
</dbReference>
<name>A0ABR7D049_9BACT</name>
<keyword evidence="1" id="KW-1133">Transmembrane helix</keyword>
<dbReference type="Proteomes" id="UP000646484">
    <property type="component" value="Unassembled WGS sequence"/>
</dbReference>
<proteinExistence type="predicted"/>
<dbReference type="Gene3D" id="3.55.50.30">
    <property type="match status" value="1"/>
</dbReference>
<dbReference type="Pfam" id="PF16344">
    <property type="entry name" value="FecR_C"/>
    <property type="match status" value="1"/>
</dbReference>
<evidence type="ECO:0000313" key="4">
    <source>
        <dbReference type="EMBL" id="MBC5621308.1"/>
    </source>
</evidence>
<keyword evidence="1" id="KW-0812">Transmembrane</keyword>
<comment type="caution">
    <text evidence="4">The sequence shown here is derived from an EMBL/GenBank/DDBJ whole genome shotgun (WGS) entry which is preliminary data.</text>
</comment>
<evidence type="ECO:0000259" key="3">
    <source>
        <dbReference type="Pfam" id="PF16344"/>
    </source>
</evidence>
<dbReference type="Pfam" id="PF04773">
    <property type="entry name" value="FecR"/>
    <property type="match status" value="1"/>
</dbReference>
<feature type="transmembrane region" description="Helical" evidence="1">
    <location>
        <begin position="82"/>
        <end position="101"/>
    </location>
</feature>
<evidence type="ECO:0000313" key="5">
    <source>
        <dbReference type="Proteomes" id="UP000646484"/>
    </source>
</evidence>
<sequence>MHINWDIIVRRLLHESSEEENQLVEKWLAEDEANREYYRKAKHYFDVYYTGEESRKVDSEGAWAEFVTYTDKSSRKFLWKKVIGYAAAVLILFGVGFTYWMSDSRVKQPEAVAVNKPLKPGTMKAFLVFNSGEQIALTDSSVLERVVEEYKQKMVTSRDMQQEKEEYNTLVIPRGGEYNLVLADGTSVKLNSDSKLSFPERFIGKERRVRLEGEALFQVVKDTGHPFIVETENGEVEVLGTVFNVNAYPDEEFVQTTLVEGKVAFQGTGMPDALVITPGEQVTYDKETREADVVKVDTEIYTAWAEGKWIIEGERLENIMKQLARWYDVKVFYQNPRVKDLVFTGDLEKYNNCEVILNIISMTTNVVFEVKDNTITVKM</sequence>
<dbReference type="InterPro" id="IPR006860">
    <property type="entry name" value="FecR"/>
</dbReference>
<keyword evidence="5" id="KW-1185">Reference proteome</keyword>
<feature type="domain" description="Protein FecR C-terminal" evidence="3">
    <location>
        <begin position="309"/>
        <end position="377"/>
    </location>
</feature>
<dbReference type="PANTHER" id="PTHR30273:SF2">
    <property type="entry name" value="PROTEIN FECR"/>
    <property type="match status" value="1"/>
</dbReference>